<name>A0A9W6V8G3_9PSEU</name>
<dbReference type="RefSeq" id="WP_285612136.1">
    <property type="nucleotide sequence ID" value="NZ_BSSD01000007.1"/>
</dbReference>
<reference evidence="3" key="1">
    <citation type="submission" date="2023-02" db="EMBL/GenBank/DDBJ databases">
        <title>Actinokineospora globicatena NBRC 15670.</title>
        <authorList>
            <person name="Ichikawa N."/>
            <person name="Sato H."/>
            <person name="Tonouchi N."/>
        </authorList>
    </citation>
    <scope>NUCLEOTIDE SEQUENCE</scope>
    <source>
        <strain evidence="3">NBRC 15670</strain>
    </source>
</reference>
<proteinExistence type="predicted"/>
<dbReference type="EMBL" id="BSSD01000007">
    <property type="protein sequence ID" value="GLW93920.1"/>
    <property type="molecule type" value="Genomic_DNA"/>
</dbReference>
<evidence type="ECO:0000313" key="4">
    <source>
        <dbReference type="Proteomes" id="UP001165042"/>
    </source>
</evidence>
<gene>
    <name evidence="3" type="ORF">Aglo03_47360</name>
</gene>
<evidence type="ECO:0000256" key="1">
    <source>
        <dbReference type="SAM" id="MobiDB-lite"/>
    </source>
</evidence>
<organism evidence="3 4">
    <name type="scientific">Actinokineospora globicatena</name>
    <dbReference type="NCBI Taxonomy" id="103729"/>
    <lineage>
        <taxon>Bacteria</taxon>
        <taxon>Bacillati</taxon>
        <taxon>Actinomycetota</taxon>
        <taxon>Actinomycetes</taxon>
        <taxon>Pseudonocardiales</taxon>
        <taxon>Pseudonocardiaceae</taxon>
        <taxon>Actinokineospora</taxon>
    </lineage>
</organism>
<dbReference type="Proteomes" id="UP001165042">
    <property type="component" value="Unassembled WGS sequence"/>
</dbReference>
<keyword evidence="2" id="KW-0472">Membrane</keyword>
<evidence type="ECO:0000313" key="3">
    <source>
        <dbReference type="EMBL" id="GLW93920.1"/>
    </source>
</evidence>
<feature type="region of interest" description="Disordered" evidence="1">
    <location>
        <begin position="180"/>
        <end position="218"/>
    </location>
</feature>
<dbReference type="AlphaFoldDB" id="A0A9W6V8G3"/>
<evidence type="ECO:0008006" key="5">
    <source>
        <dbReference type="Google" id="ProtNLM"/>
    </source>
</evidence>
<feature type="compositionally biased region" description="Basic and acidic residues" evidence="1">
    <location>
        <begin position="198"/>
        <end position="208"/>
    </location>
</feature>
<evidence type="ECO:0000256" key="2">
    <source>
        <dbReference type="SAM" id="Phobius"/>
    </source>
</evidence>
<accession>A0A9W6V8G3</accession>
<keyword evidence="4" id="KW-1185">Reference proteome</keyword>
<keyword evidence="2" id="KW-1133">Transmembrane helix</keyword>
<sequence>MSTGAIIGIVVAVVVVVALVAVALRAKARSNHLRSRFGDEYDRTVHASSKRDAERELLDRERRHAEYDIRPLSPAEREDYTARWSLVQAKFVDQPGAAVEEADRLVTALMADRGYPVDGDDDTRVADLSVRHSSTVEHYRVAQSVRAKHTGDGDASTEELREAIVRYRSLFDELLADGTDTAESSEVDGQVGRANIAHPRDGATRDAAVRPATPPSAR</sequence>
<keyword evidence="2" id="KW-0812">Transmembrane</keyword>
<protein>
    <recommendedName>
        <fullName evidence="5">Secreted protein</fullName>
    </recommendedName>
</protein>
<feature type="transmembrane region" description="Helical" evidence="2">
    <location>
        <begin position="6"/>
        <end position="26"/>
    </location>
</feature>
<comment type="caution">
    <text evidence="3">The sequence shown here is derived from an EMBL/GenBank/DDBJ whole genome shotgun (WGS) entry which is preliminary data.</text>
</comment>